<reference evidence="1 2" key="1">
    <citation type="submission" date="2015-09" db="EMBL/GenBank/DDBJ databases">
        <title>Trachymyrmex zeteki WGS genome.</title>
        <authorList>
            <person name="Nygaard S."/>
            <person name="Hu H."/>
            <person name="Boomsma J."/>
            <person name="Zhang G."/>
        </authorList>
    </citation>
    <scope>NUCLEOTIDE SEQUENCE [LARGE SCALE GENOMIC DNA]</scope>
    <source>
        <strain evidence="1">Tzet28-1</strain>
        <tissue evidence="1">Whole body</tissue>
    </source>
</reference>
<organism evidence="1 2">
    <name type="scientific">Mycetomoellerius zeteki</name>
    <dbReference type="NCBI Taxonomy" id="64791"/>
    <lineage>
        <taxon>Eukaryota</taxon>
        <taxon>Metazoa</taxon>
        <taxon>Ecdysozoa</taxon>
        <taxon>Arthropoda</taxon>
        <taxon>Hexapoda</taxon>
        <taxon>Insecta</taxon>
        <taxon>Pterygota</taxon>
        <taxon>Neoptera</taxon>
        <taxon>Endopterygota</taxon>
        <taxon>Hymenoptera</taxon>
        <taxon>Apocrita</taxon>
        <taxon>Aculeata</taxon>
        <taxon>Formicoidea</taxon>
        <taxon>Formicidae</taxon>
        <taxon>Myrmicinae</taxon>
        <taxon>Mycetomoellerius</taxon>
    </lineage>
</organism>
<evidence type="ECO:0000313" key="2">
    <source>
        <dbReference type="Proteomes" id="UP000075809"/>
    </source>
</evidence>
<name>A0A151WZG5_9HYME</name>
<sequence>MRSLRLSAFSTVISRSSAFCCVSEEYHFSLRLWCNVLIVTKRRGVKVKSQDREAPLFDRQVYPTSSTTMTKSLMLSEPTADKKVIISVLASIATVQCGTILTPVIGKLVSEKVVEAHSSNVVHPSASLVAAASPALLRYADVALVQQPVAEIVQPVAKASLIAEKTIEAHGHQVIHDARPLIAVAKPLAAIESHVAVPAIASREIAYTAPYYSPYYSAYPHQLIAEKTILLATLVGLAWSAPAPAPRPLTLVSELKTPASTAKLTPLVAPIAPIATPVIAPISRLAYAAPVLSQVSPYAYYSAPIAEIPSSYSIEQHGPVAVDLSKARVEVCVAARSLSPHR</sequence>
<protein>
    <submittedName>
        <fullName evidence="1">Uncharacterized protein</fullName>
    </submittedName>
</protein>
<gene>
    <name evidence="1" type="ORF">ALC60_07580</name>
</gene>
<accession>A0A151WZG5</accession>
<evidence type="ECO:0000313" key="1">
    <source>
        <dbReference type="EMBL" id="KYQ53292.1"/>
    </source>
</evidence>
<keyword evidence="2" id="KW-1185">Reference proteome</keyword>
<proteinExistence type="predicted"/>
<dbReference type="Proteomes" id="UP000075809">
    <property type="component" value="Unassembled WGS sequence"/>
</dbReference>
<dbReference type="EMBL" id="KQ982638">
    <property type="protein sequence ID" value="KYQ53292.1"/>
    <property type="molecule type" value="Genomic_DNA"/>
</dbReference>
<dbReference type="AlphaFoldDB" id="A0A151WZG5"/>